<keyword evidence="3" id="KW-0804">Transcription</keyword>
<dbReference type="AlphaFoldDB" id="A0A1G7K9Z7"/>
<dbReference type="SUPFAM" id="SSF46785">
    <property type="entry name" value="Winged helix' DNA-binding domain"/>
    <property type="match status" value="1"/>
</dbReference>
<dbReference type="Pfam" id="PF12840">
    <property type="entry name" value="HTH_20"/>
    <property type="match status" value="1"/>
</dbReference>
<evidence type="ECO:0000256" key="1">
    <source>
        <dbReference type="ARBA" id="ARBA00023015"/>
    </source>
</evidence>
<dbReference type="RefSeq" id="WP_074643412.1">
    <property type="nucleotide sequence ID" value="NZ_FNBL01000003.1"/>
</dbReference>
<reference evidence="5 6" key="1">
    <citation type="submission" date="2016-10" db="EMBL/GenBank/DDBJ databases">
        <authorList>
            <person name="de Groot N.N."/>
        </authorList>
    </citation>
    <scope>NUCLEOTIDE SEQUENCE [LARGE SCALE GENOMIC DNA]</scope>
    <source>
        <strain evidence="5 6">DSM 27375</strain>
    </source>
</reference>
<dbReference type="Proteomes" id="UP000182284">
    <property type="component" value="Unassembled WGS sequence"/>
</dbReference>
<evidence type="ECO:0000313" key="5">
    <source>
        <dbReference type="EMBL" id="SDF33986.1"/>
    </source>
</evidence>
<feature type="domain" description="HTH arsR-type" evidence="4">
    <location>
        <begin position="6"/>
        <end position="103"/>
    </location>
</feature>
<proteinExistence type="predicted"/>
<dbReference type="InterPro" id="IPR036390">
    <property type="entry name" value="WH_DNA-bd_sf"/>
</dbReference>
<dbReference type="Gene3D" id="1.10.10.10">
    <property type="entry name" value="Winged helix-like DNA-binding domain superfamily/Winged helix DNA-binding domain"/>
    <property type="match status" value="1"/>
</dbReference>
<dbReference type="SMART" id="SM00418">
    <property type="entry name" value="HTH_ARSR"/>
    <property type="match status" value="1"/>
</dbReference>
<dbReference type="InterPro" id="IPR036388">
    <property type="entry name" value="WH-like_DNA-bd_sf"/>
</dbReference>
<dbReference type="InterPro" id="IPR011991">
    <property type="entry name" value="ArsR-like_HTH"/>
</dbReference>
<organism evidence="5 6">
    <name type="scientific">Celeribacter baekdonensis</name>
    <dbReference type="NCBI Taxonomy" id="875171"/>
    <lineage>
        <taxon>Bacteria</taxon>
        <taxon>Pseudomonadati</taxon>
        <taxon>Pseudomonadota</taxon>
        <taxon>Alphaproteobacteria</taxon>
        <taxon>Rhodobacterales</taxon>
        <taxon>Roseobacteraceae</taxon>
        <taxon>Celeribacter</taxon>
    </lineage>
</organism>
<accession>A0A1G7K9Z7</accession>
<dbReference type="GO" id="GO:0003700">
    <property type="term" value="F:DNA-binding transcription factor activity"/>
    <property type="evidence" value="ECO:0007669"/>
    <property type="project" value="InterPro"/>
</dbReference>
<dbReference type="PROSITE" id="PS50987">
    <property type="entry name" value="HTH_ARSR_2"/>
    <property type="match status" value="1"/>
</dbReference>
<dbReference type="InterPro" id="IPR001845">
    <property type="entry name" value="HTH_ArsR_DNA-bd_dom"/>
</dbReference>
<gene>
    <name evidence="5" type="ORF">SAMN04488117_103382</name>
</gene>
<sequence>MSAPHSDDISIAEAASTFAALGSEQRLTVLRALVRAGPKGLTIGTLGERTGITGATLTHHMKILAATKLVTQERHGRSIVCIAADYDELEGLLSALLSECCADCDADTCTPEAHCHEGPVS</sequence>
<evidence type="ECO:0000313" key="6">
    <source>
        <dbReference type="Proteomes" id="UP000182284"/>
    </source>
</evidence>
<dbReference type="PANTHER" id="PTHR43132">
    <property type="entry name" value="ARSENICAL RESISTANCE OPERON REPRESSOR ARSR-RELATED"/>
    <property type="match status" value="1"/>
</dbReference>
<dbReference type="PANTHER" id="PTHR43132:SF2">
    <property type="entry name" value="ARSENICAL RESISTANCE OPERON REPRESSOR ARSR-RELATED"/>
    <property type="match status" value="1"/>
</dbReference>
<name>A0A1G7K9Z7_9RHOB</name>
<dbReference type="GO" id="GO:0003677">
    <property type="term" value="F:DNA binding"/>
    <property type="evidence" value="ECO:0007669"/>
    <property type="project" value="UniProtKB-KW"/>
</dbReference>
<keyword evidence="2" id="KW-0238">DNA-binding</keyword>
<dbReference type="CDD" id="cd00090">
    <property type="entry name" value="HTH_ARSR"/>
    <property type="match status" value="1"/>
</dbReference>
<evidence type="ECO:0000259" key="4">
    <source>
        <dbReference type="PROSITE" id="PS50987"/>
    </source>
</evidence>
<dbReference type="EMBL" id="FNBL01000003">
    <property type="protein sequence ID" value="SDF33986.1"/>
    <property type="molecule type" value="Genomic_DNA"/>
</dbReference>
<dbReference type="OrthoDB" id="9804742at2"/>
<keyword evidence="1" id="KW-0805">Transcription regulation</keyword>
<evidence type="ECO:0000256" key="2">
    <source>
        <dbReference type="ARBA" id="ARBA00023125"/>
    </source>
</evidence>
<dbReference type="InterPro" id="IPR051011">
    <property type="entry name" value="Metal_resp_trans_reg"/>
</dbReference>
<protein>
    <submittedName>
        <fullName evidence="5">Transcriptional regulator, ArsR family</fullName>
    </submittedName>
</protein>
<evidence type="ECO:0000256" key="3">
    <source>
        <dbReference type="ARBA" id="ARBA00023163"/>
    </source>
</evidence>